<keyword evidence="2" id="KW-1185">Reference proteome</keyword>
<accession>B4VPV9</accession>
<protein>
    <submittedName>
        <fullName evidence="1">Uncharacterized protein</fullName>
    </submittedName>
</protein>
<dbReference type="Proteomes" id="UP000003835">
    <property type="component" value="Unassembled WGS sequence"/>
</dbReference>
<evidence type="ECO:0000313" key="2">
    <source>
        <dbReference type="Proteomes" id="UP000003835"/>
    </source>
</evidence>
<dbReference type="AlphaFoldDB" id="B4VPV9"/>
<dbReference type="EMBL" id="DS989847">
    <property type="protein sequence ID" value="EDX76215.1"/>
    <property type="molecule type" value="Genomic_DNA"/>
</dbReference>
<sequence>MPTQTNPLGNHASTKLLWIYRGFTKEYSKFAPPACHSAMARLKHASPASYPTTRLIQ</sequence>
<dbReference type="HOGENOM" id="CLU_2988834_0_0_3"/>
<evidence type="ECO:0000313" key="1">
    <source>
        <dbReference type="EMBL" id="EDX76215.1"/>
    </source>
</evidence>
<gene>
    <name evidence="1" type="ORF">MC7420_5649</name>
</gene>
<reference evidence="1 2" key="1">
    <citation type="submission" date="2008-07" db="EMBL/GenBank/DDBJ databases">
        <authorList>
            <person name="Tandeau de Marsac N."/>
            <person name="Ferriera S."/>
            <person name="Johnson J."/>
            <person name="Kravitz S."/>
            <person name="Beeson K."/>
            <person name="Sutton G."/>
            <person name="Rogers Y.-H."/>
            <person name="Friedman R."/>
            <person name="Frazier M."/>
            <person name="Venter J.C."/>
        </authorList>
    </citation>
    <scope>NUCLEOTIDE SEQUENCE [LARGE SCALE GENOMIC DNA]</scope>
    <source>
        <strain evidence="1 2">PCC 7420</strain>
    </source>
</reference>
<dbReference type="STRING" id="118168.MC7420_5649"/>
<organism evidence="1 2">
    <name type="scientific">Coleofasciculus chthonoplastes PCC 7420</name>
    <dbReference type="NCBI Taxonomy" id="118168"/>
    <lineage>
        <taxon>Bacteria</taxon>
        <taxon>Bacillati</taxon>
        <taxon>Cyanobacteriota</taxon>
        <taxon>Cyanophyceae</taxon>
        <taxon>Coleofasciculales</taxon>
        <taxon>Coleofasciculaceae</taxon>
        <taxon>Coleofasciculus</taxon>
    </lineage>
</organism>
<name>B4VPV9_9CYAN</name>
<proteinExistence type="predicted"/>
<dbReference type="RefSeq" id="WP_006100703.1">
    <property type="nucleotide sequence ID" value="NZ_DS989847.1"/>
</dbReference>